<dbReference type="InterPro" id="IPR020922">
    <property type="entry name" value="dITP/XTP_pyrophosphatase"/>
</dbReference>
<feature type="binding site" evidence="7">
    <location>
        <position position="217"/>
    </location>
    <ligand>
        <name>substrate</name>
    </ligand>
</feature>
<dbReference type="Gene3D" id="3.90.950.10">
    <property type="match status" value="1"/>
</dbReference>
<comment type="similarity">
    <text evidence="1 7">Belongs to the HAM1 NTPase family.</text>
</comment>
<dbReference type="EMBL" id="JACHEK010000010">
    <property type="protein sequence ID" value="MBB6146552.1"/>
    <property type="molecule type" value="Genomic_DNA"/>
</dbReference>
<dbReference type="CDD" id="cd00515">
    <property type="entry name" value="HAM1"/>
    <property type="match status" value="1"/>
</dbReference>
<comment type="catalytic activity">
    <reaction evidence="7">
        <text>dITP + H2O = dIMP + diphosphate + H(+)</text>
        <dbReference type="Rhea" id="RHEA:28342"/>
        <dbReference type="ChEBI" id="CHEBI:15377"/>
        <dbReference type="ChEBI" id="CHEBI:15378"/>
        <dbReference type="ChEBI" id="CHEBI:33019"/>
        <dbReference type="ChEBI" id="CHEBI:61194"/>
        <dbReference type="ChEBI" id="CHEBI:61382"/>
        <dbReference type="EC" id="3.6.1.66"/>
    </reaction>
</comment>
<keyword evidence="6 7" id="KW-0546">Nucleotide metabolism</keyword>
<keyword evidence="4 7" id="KW-0378">Hydrolase</keyword>
<keyword evidence="10" id="KW-1185">Reference proteome</keyword>
<feature type="binding site" evidence="7">
    <location>
        <position position="103"/>
    </location>
    <ligand>
        <name>Mg(2+)</name>
        <dbReference type="ChEBI" id="CHEBI:18420"/>
    </ligand>
</feature>
<dbReference type="InterPro" id="IPR029001">
    <property type="entry name" value="ITPase-like_fam"/>
</dbReference>
<keyword evidence="2 7" id="KW-0479">Metal-binding</keyword>
<dbReference type="SUPFAM" id="SSF52972">
    <property type="entry name" value="ITPase-like"/>
    <property type="match status" value="1"/>
</dbReference>
<evidence type="ECO:0000256" key="3">
    <source>
        <dbReference type="ARBA" id="ARBA00022741"/>
    </source>
</evidence>
<feature type="compositionally biased region" description="Basic and acidic residues" evidence="8">
    <location>
        <begin position="22"/>
        <end position="34"/>
    </location>
</feature>
<feature type="binding site" evidence="7">
    <location>
        <position position="104"/>
    </location>
    <ligand>
        <name>substrate</name>
    </ligand>
</feature>
<dbReference type="GO" id="GO:0000166">
    <property type="term" value="F:nucleotide binding"/>
    <property type="evidence" value="ECO:0007669"/>
    <property type="project" value="UniProtKB-KW"/>
</dbReference>
<dbReference type="HAMAP" id="MF_01405">
    <property type="entry name" value="Non_canon_purine_NTPase"/>
    <property type="match status" value="1"/>
</dbReference>
<comment type="cofactor">
    <cofactor evidence="7">
        <name>Mg(2+)</name>
        <dbReference type="ChEBI" id="CHEBI:18420"/>
    </cofactor>
    <text evidence="7">Binds 1 Mg(2+) ion per subunit.</text>
</comment>
<name>A0A841JYW6_9BACT</name>
<organism evidence="9 10">
    <name type="scientific">Silvibacterium bohemicum</name>
    <dbReference type="NCBI Taxonomy" id="1577686"/>
    <lineage>
        <taxon>Bacteria</taxon>
        <taxon>Pseudomonadati</taxon>
        <taxon>Acidobacteriota</taxon>
        <taxon>Terriglobia</taxon>
        <taxon>Terriglobales</taxon>
        <taxon>Acidobacteriaceae</taxon>
        <taxon>Silvibacterium</taxon>
    </lineage>
</organism>
<protein>
    <recommendedName>
        <fullName evidence="7">dITP/XTP pyrophosphatase</fullName>
        <ecNumber evidence="7">3.6.1.66</ecNumber>
    </recommendedName>
    <alternativeName>
        <fullName evidence="7">Non-canonical purine NTP pyrophosphatase</fullName>
    </alternativeName>
    <alternativeName>
        <fullName evidence="7">Non-standard purine NTP pyrophosphatase</fullName>
    </alternativeName>
    <alternativeName>
        <fullName evidence="7">Nucleoside-triphosphate diphosphatase</fullName>
    </alternativeName>
    <alternativeName>
        <fullName evidence="7">Nucleoside-triphosphate pyrophosphatase</fullName>
        <shortName evidence="7">NTPase</shortName>
    </alternativeName>
</protein>
<dbReference type="Pfam" id="PF01725">
    <property type="entry name" value="Ham1p_like"/>
    <property type="match status" value="1"/>
</dbReference>
<dbReference type="EC" id="3.6.1.66" evidence="7"/>
<dbReference type="GO" id="GO:0009146">
    <property type="term" value="P:purine nucleoside triphosphate catabolic process"/>
    <property type="evidence" value="ECO:0007669"/>
    <property type="project" value="UniProtKB-UniRule"/>
</dbReference>
<dbReference type="GO" id="GO:0017111">
    <property type="term" value="F:ribonucleoside triphosphate phosphatase activity"/>
    <property type="evidence" value="ECO:0007669"/>
    <property type="project" value="InterPro"/>
</dbReference>
<comment type="subunit">
    <text evidence="7">Homodimer.</text>
</comment>
<accession>A0A841JYW6</accession>
<dbReference type="GO" id="GO:0036222">
    <property type="term" value="F:XTP diphosphatase activity"/>
    <property type="evidence" value="ECO:0007669"/>
    <property type="project" value="UniProtKB-UniRule"/>
</dbReference>
<evidence type="ECO:0000256" key="7">
    <source>
        <dbReference type="HAMAP-Rule" id="MF_01405"/>
    </source>
</evidence>
<dbReference type="PANTHER" id="PTHR11067:SF9">
    <property type="entry name" value="INOSINE TRIPHOSPHATE PYROPHOSPHATASE"/>
    <property type="match status" value="1"/>
</dbReference>
<dbReference type="OrthoDB" id="9807456at2"/>
<dbReference type="GO" id="GO:0009117">
    <property type="term" value="P:nucleotide metabolic process"/>
    <property type="evidence" value="ECO:0007669"/>
    <property type="project" value="UniProtKB-KW"/>
</dbReference>
<comment type="catalytic activity">
    <reaction evidence="7">
        <text>ITP + H2O = IMP + diphosphate + H(+)</text>
        <dbReference type="Rhea" id="RHEA:29399"/>
        <dbReference type="ChEBI" id="CHEBI:15377"/>
        <dbReference type="ChEBI" id="CHEBI:15378"/>
        <dbReference type="ChEBI" id="CHEBI:33019"/>
        <dbReference type="ChEBI" id="CHEBI:58053"/>
        <dbReference type="ChEBI" id="CHEBI:61402"/>
        <dbReference type="EC" id="3.6.1.66"/>
    </reaction>
</comment>
<dbReference type="GO" id="GO:0035870">
    <property type="term" value="F:dITP diphosphatase activity"/>
    <property type="evidence" value="ECO:0007669"/>
    <property type="project" value="UniProtKB-UniRule"/>
</dbReference>
<evidence type="ECO:0000256" key="1">
    <source>
        <dbReference type="ARBA" id="ARBA00008023"/>
    </source>
</evidence>
<evidence type="ECO:0000256" key="8">
    <source>
        <dbReference type="SAM" id="MobiDB-lite"/>
    </source>
</evidence>
<feature type="active site" description="Proton acceptor" evidence="7">
    <location>
        <position position="103"/>
    </location>
</feature>
<comment type="catalytic activity">
    <reaction evidence="7">
        <text>XTP + H2O = XMP + diphosphate + H(+)</text>
        <dbReference type="Rhea" id="RHEA:28610"/>
        <dbReference type="ChEBI" id="CHEBI:15377"/>
        <dbReference type="ChEBI" id="CHEBI:15378"/>
        <dbReference type="ChEBI" id="CHEBI:33019"/>
        <dbReference type="ChEBI" id="CHEBI:57464"/>
        <dbReference type="ChEBI" id="CHEBI:61314"/>
        <dbReference type="EC" id="3.6.1.66"/>
    </reaction>
</comment>
<feature type="binding site" evidence="7">
    <location>
        <begin position="194"/>
        <end position="197"/>
    </location>
    <ligand>
        <name>substrate</name>
    </ligand>
</feature>
<feature type="region of interest" description="Disordered" evidence="8">
    <location>
        <begin position="22"/>
        <end position="46"/>
    </location>
</feature>
<feature type="binding site" evidence="7">
    <location>
        <begin position="8"/>
        <end position="13"/>
    </location>
    <ligand>
        <name>substrate</name>
    </ligand>
</feature>
<keyword evidence="5 7" id="KW-0460">Magnesium</keyword>
<sequence length="238" mass="25803">MLRFFVATTNPGKLRDFSAAAETHHRERGGHRDVNASTHSSALSEPSVMNQSLLDSDVLFEPLPGLKEIPAPAEDEPTFAGNARVKAIYYSSFAAGELVLADDSGLEVDALDGAPGVRSARFAVDSQFIAAGIDDIDRLNNLCLLERMRDVSAGQRQARYRCVLAAARDGACLFSGDGTVEGEILTAPRGDGGFGYDPLFYLPEMGKTMAELDLATKHRIGHRGRALRDLLRRMPPTR</sequence>
<dbReference type="InterPro" id="IPR002637">
    <property type="entry name" value="RdgB/HAM1"/>
</dbReference>
<proteinExistence type="inferred from homology"/>
<comment type="function">
    <text evidence="7">Pyrophosphatase that catalyzes the hydrolysis of nucleoside triphosphates to their monophosphate derivatives, with a high preference for the non-canonical purine nucleotides XTP (xanthosine triphosphate), dITP (deoxyinosine triphosphate) and ITP. Seems to function as a house-cleaning enzyme that removes non-canonical purine nucleotides from the nucleotide pool, thus preventing their incorporation into DNA/RNA and avoiding chromosomal lesions.</text>
</comment>
<dbReference type="RefSeq" id="WP_082125649.1">
    <property type="nucleotide sequence ID" value="NZ_JACHEK010000010.1"/>
</dbReference>
<dbReference type="Proteomes" id="UP000538666">
    <property type="component" value="Unassembled WGS sequence"/>
</dbReference>
<dbReference type="GO" id="GO:0036220">
    <property type="term" value="F:ITP diphosphatase activity"/>
    <property type="evidence" value="ECO:0007669"/>
    <property type="project" value="UniProtKB-UniRule"/>
</dbReference>
<evidence type="ECO:0000256" key="4">
    <source>
        <dbReference type="ARBA" id="ARBA00022801"/>
    </source>
</evidence>
<dbReference type="PANTHER" id="PTHR11067">
    <property type="entry name" value="INOSINE TRIPHOSPHATE PYROPHOSPHATASE/HAM1 PROTEIN"/>
    <property type="match status" value="1"/>
</dbReference>
<dbReference type="GO" id="GO:0005829">
    <property type="term" value="C:cytosol"/>
    <property type="evidence" value="ECO:0007669"/>
    <property type="project" value="TreeGrafter"/>
</dbReference>
<evidence type="ECO:0000256" key="2">
    <source>
        <dbReference type="ARBA" id="ARBA00022723"/>
    </source>
</evidence>
<dbReference type="GO" id="GO:0046872">
    <property type="term" value="F:metal ion binding"/>
    <property type="evidence" value="ECO:0007669"/>
    <property type="project" value="UniProtKB-KW"/>
</dbReference>
<dbReference type="AlphaFoldDB" id="A0A841JYW6"/>
<feature type="compositionally biased region" description="Polar residues" evidence="8">
    <location>
        <begin position="35"/>
        <end position="46"/>
    </location>
</feature>
<evidence type="ECO:0000256" key="6">
    <source>
        <dbReference type="ARBA" id="ARBA00023080"/>
    </source>
</evidence>
<comment type="caution">
    <text evidence="7">Lacks conserved residue(s) required for the propagation of feature annotation.</text>
</comment>
<comment type="caution">
    <text evidence="9">The sequence shown here is derived from an EMBL/GenBank/DDBJ whole genome shotgun (WGS) entry which is preliminary data.</text>
</comment>
<gene>
    <name evidence="9" type="ORF">HNQ77_004531</name>
</gene>
<feature type="binding site" evidence="7">
    <location>
        <begin position="222"/>
        <end position="223"/>
    </location>
    <ligand>
        <name>substrate</name>
    </ligand>
</feature>
<evidence type="ECO:0000256" key="5">
    <source>
        <dbReference type="ARBA" id="ARBA00022842"/>
    </source>
</evidence>
<evidence type="ECO:0000313" key="9">
    <source>
        <dbReference type="EMBL" id="MBB6146552.1"/>
    </source>
</evidence>
<evidence type="ECO:0000313" key="10">
    <source>
        <dbReference type="Proteomes" id="UP000538666"/>
    </source>
</evidence>
<keyword evidence="3 7" id="KW-0547">Nucleotide-binding</keyword>
<reference evidence="9 10" key="1">
    <citation type="submission" date="2020-08" db="EMBL/GenBank/DDBJ databases">
        <title>Genomic Encyclopedia of Type Strains, Phase IV (KMG-IV): sequencing the most valuable type-strain genomes for metagenomic binning, comparative biology and taxonomic classification.</title>
        <authorList>
            <person name="Goeker M."/>
        </authorList>
    </citation>
    <scope>NUCLEOTIDE SEQUENCE [LARGE SCALE GENOMIC DNA]</scope>
    <source>
        <strain evidence="9 10">DSM 103733</strain>
    </source>
</reference>